<dbReference type="PATRIC" id="fig|1614.7.peg.241"/>
<dbReference type="SUPFAM" id="SSF51658">
    <property type="entry name" value="Xylose isomerase-like"/>
    <property type="match status" value="1"/>
</dbReference>
<name>A0A0C1PNK9_9LACO</name>
<evidence type="ECO:0000313" key="1">
    <source>
        <dbReference type="EMBL" id="KID42322.1"/>
    </source>
</evidence>
<dbReference type="RefSeq" id="WP_039143314.1">
    <property type="nucleotide sequence ID" value="NZ_JOJZ01000009.1"/>
</dbReference>
<dbReference type="OrthoDB" id="2237247at2"/>
<proteinExistence type="predicted"/>
<dbReference type="Gene3D" id="3.20.20.150">
    <property type="entry name" value="Divalent-metal-dependent TIM barrel enzymes"/>
    <property type="match status" value="1"/>
</dbReference>
<comment type="caution">
    <text evidence="1">The sequence shown here is derived from an EMBL/GenBank/DDBJ whole genome shotgun (WGS) entry which is preliminary data.</text>
</comment>
<dbReference type="Proteomes" id="UP000031397">
    <property type="component" value="Unassembled WGS sequence"/>
</dbReference>
<reference evidence="1 2" key="1">
    <citation type="submission" date="2014-06" db="EMBL/GenBank/DDBJ databases">
        <title>Functional and comparative genomic analyses of the Drosophila gut microbiota identify candidate symbiosis factors.</title>
        <authorList>
            <person name="Newell P.D."/>
            <person name="Chaston J.M."/>
            <person name="Douglas A.E."/>
        </authorList>
    </citation>
    <scope>NUCLEOTIDE SEQUENCE [LARGE SCALE GENOMIC DNA]</scope>
    <source>
        <strain evidence="1 2">DmCS_002</strain>
    </source>
</reference>
<evidence type="ECO:0000313" key="2">
    <source>
        <dbReference type="Proteomes" id="UP000031397"/>
    </source>
</evidence>
<accession>A0A0C1PNK9</accession>
<sequence>MKLFLNTWIFVNDIDAGTRQSELFARVKDTGADGIEVRREYIKDFPKELDDIHQASRKTGLLVNYSVPDELFLKDGSINPKLKQYFDEGQRMGITKIKFNVGNFRKFDGDLAHAFDGLPLDQIQLNVENDQTEVSGKIANIKHFLNQAKKNDLPIKYVYDLGNWAFTHQSADYAADCLGSYTDYIHLKNVNQFDEDDLQTADDLNDGMFDWKNILKELPPKTDLALEFPMQDDEHVKRQVQLLKDEVM</sequence>
<dbReference type="AlphaFoldDB" id="A0A0C1PNK9"/>
<protein>
    <submittedName>
        <fullName evidence="1">Epimerase KguE</fullName>
    </submittedName>
</protein>
<dbReference type="GeneID" id="74912944"/>
<dbReference type="InterPro" id="IPR036237">
    <property type="entry name" value="Xyl_isomerase-like_sf"/>
</dbReference>
<dbReference type="EMBL" id="JOJZ01000009">
    <property type="protein sequence ID" value="KID42322.1"/>
    <property type="molecule type" value="Genomic_DNA"/>
</dbReference>
<organism evidence="1 2">
    <name type="scientific">Fructilactobacillus fructivorans</name>
    <dbReference type="NCBI Taxonomy" id="1614"/>
    <lineage>
        <taxon>Bacteria</taxon>
        <taxon>Bacillati</taxon>
        <taxon>Bacillota</taxon>
        <taxon>Bacilli</taxon>
        <taxon>Lactobacillales</taxon>
        <taxon>Lactobacillaceae</taxon>
        <taxon>Fructilactobacillus</taxon>
    </lineage>
</organism>
<gene>
    <name evidence="1" type="ORF">LfDm3_0251</name>
</gene>
<keyword evidence="2" id="KW-1185">Reference proteome</keyword>